<dbReference type="HOGENOM" id="CLU_053055_0_0_1"/>
<dbReference type="PANTHER" id="PTHR12176:SF77">
    <property type="entry name" value="S-ADENOSYL-L-METHIONINE-DEPENDENT METHYLTRANSFERASES SUPERFAMILY PROTEIN"/>
    <property type="match status" value="1"/>
</dbReference>
<dbReference type="AlphaFoldDB" id="D8RU30"/>
<organism evidence="5">
    <name type="scientific">Selaginella moellendorffii</name>
    <name type="common">Spikemoss</name>
    <dbReference type="NCBI Taxonomy" id="88036"/>
    <lineage>
        <taxon>Eukaryota</taxon>
        <taxon>Viridiplantae</taxon>
        <taxon>Streptophyta</taxon>
        <taxon>Embryophyta</taxon>
        <taxon>Tracheophyta</taxon>
        <taxon>Lycopodiopsida</taxon>
        <taxon>Selaginellales</taxon>
        <taxon>Selaginellaceae</taxon>
        <taxon>Selaginella</taxon>
    </lineage>
</organism>
<dbReference type="KEGG" id="smo:SELMODRAFT_102079"/>
<keyword evidence="3" id="KW-0808">Transferase</keyword>
<reference evidence="4 5" key="1">
    <citation type="journal article" date="2011" name="Science">
        <title>The Selaginella genome identifies genetic changes associated with the evolution of vascular plants.</title>
        <authorList>
            <person name="Banks J.A."/>
            <person name="Nishiyama T."/>
            <person name="Hasebe M."/>
            <person name="Bowman J.L."/>
            <person name="Gribskov M."/>
            <person name="dePamphilis C."/>
            <person name="Albert V.A."/>
            <person name="Aono N."/>
            <person name="Aoyama T."/>
            <person name="Ambrose B.A."/>
            <person name="Ashton N.W."/>
            <person name="Axtell M.J."/>
            <person name="Barker E."/>
            <person name="Barker M.S."/>
            <person name="Bennetzen J.L."/>
            <person name="Bonawitz N.D."/>
            <person name="Chapple C."/>
            <person name="Cheng C."/>
            <person name="Correa L.G."/>
            <person name="Dacre M."/>
            <person name="DeBarry J."/>
            <person name="Dreyer I."/>
            <person name="Elias M."/>
            <person name="Engstrom E.M."/>
            <person name="Estelle M."/>
            <person name="Feng L."/>
            <person name="Finet C."/>
            <person name="Floyd S.K."/>
            <person name="Frommer W.B."/>
            <person name="Fujita T."/>
            <person name="Gramzow L."/>
            <person name="Gutensohn M."/>
            <person name="Harholt J."/>
            <person name="Hattori M."/>
            <person name="Heyl A."/>
            <person name="Hirai T."/>
            <person name="Hiwatashi Y."/>
            <person name="Ishikawa M."/>
            <person name="Iwata M."/>
            <person name="Karol K.G."/>
            <person name="Koehler B."/>
            <person name="Kolukisaoglu U."/>
            <person name="Kubo M."/>
            <person name="Kurata T."/>
            <person name="Lalonde S."/>
            <person name="Li K."/>
            <person name="Li Y."/>
            <person name="Litt A."/>
            <person name="Lyons E."/>
            <person name="Manning G."/>
            <person name="Maruyama T."/>
            <person name="Michael T.P."/>
            <person name="Mikami K."/>
            <person name="Miyazaki S."/>
            <person name="Morinaga S."/>
            <person name="Murata T."/>
            <person name="Mueller-Roeber B."/>
            <person name="Nelson D.R."/>
            <person name="Obara M."/>
            <person name="Oguri Y."/>
            <person name="Olmstead R.G."/>
            <person name="Onodera N."/>
            <person name="Petersen B.L."/>
            <person name="Pils B."/>
            <person name="Prigge M."/>
            <person name="Rensing S.A."/>
            <person name="Riano-Pachon D.M."/>
            <person name="Roberts A.W."/>
            <person name="Sato Y."/>
            <person name="Scheller H.V."/>
            <person name="Schulz B."/>
            <person name="Schulz C."/>
            <person name="Shakirov E.V."/>
            <person name="Shibagaki N."/>
            <person name="Shinohara N."/>
            <person name="Shippen D.E."/>
            <person name="Soerensen I."/>
            <person name="Sotooka R."/>
            <person name="Sugimoto N."/>
            <person name="Sugita M."/>
            <person name="Sumikawa N."/>
            <person name="Tanurdzic M."/>
            <person name="Theissen G."/>
            <person name="Ulvskov P."/>
            <person name="Wakazuki S."/>
            <person name="Weng J.K."/>
            <person name="Willats W.W."/>
            <person name="Wipf D."/>
            <person name="Wolf P.G."/>
            <person name="Yang L."/>
            <person name="Zimmer A.D."/>
            <person name="Zhu Q."/>
            <person name="Mitros T."/>
            <person name="Hellsten U."/>
            <person name="Loque D."/>
            <person name="Otillar R."/>
            <person name="Salamov A."/>
            <person name="Schmutz J."/>
            <person name="Shapiro H."/>
            <person name="Lindquist E."/>
            <person name="Lucas S."/>
            <person name="Rokhsar D."/>
            <person name="Grigoriev I.V."/>
        </authorList>
    </citation>
    <scope>NUCLEOTIDE SEQUENCE [LARGE SCALE GENOMIC DNA]</scope>
</reference>
<dbReference type="Gene3D" id="3.40.50.150">
    <property type="entry name" value="Vaccinia Virus protein VP39"/>
    <property type="match status" value="1"/>
</dbReference>
<accession>D8RU30</accession>
<protein>
    <recommendedName>
        <fullName evidence="6">PABS domain-containing protein</fullName>
    </recommendedName>
</protein>
<evidence type="ECO:0000256" key="2">
    <source>
        <dbReference type="ARBA" id="ARBA00022603"/>
    </source>
</evidence>
<dbReference type="GO" id="GO:0032259">
    <property type="term" value="P:methylation"/>
    <property type="evidence" value="ECO:0007669"/>
    <property type="project" value="UniProtKB-KW"/>
</dbReference>
<evidence type="ECO:0000313" key="4">
    <source>
        <dbReference type="EMBL" id="EFJ24338.1"/>
    </source>
</evidence>
<keyword evidence="2" id="KW-0489">Methyltransferase</keyword>
<dbReference type="OMA" id="MHQVFPG"/>
<dbReference type="GO" id="GO:0008168">
    <property type="term" value="F:methyltransferase activity"/>
    <property type="evidence" value="ECO:0007669"/>
    <property type="project" value="UniProtKB-KW"/>
</dbReference>
<dbReference type="InterPro" id="IPR051419">
    <property type="entry name" value="Lys/N-term_MeTrsfase_sf"/>
</dbReference>
<dbReference type="Gramene" id="EFJ24338">
    <property type="protein sequence ID" value="EFJ24338"/>
    <property type="gene ID" value="SELMODRAFT_102079"/>
</dbReference>
<comment type="similarity">
    <text evidence="1">Belongs to the methyltransferase superfamily.</text>
</comment>
<dbReference type="SUPFAM" id="SSF53335">
    <property type="entry name" value="S-adenosyl-L-methionine-dependent methyltransferases"/>
    <property type="match status" value="1"/>
</dbReference>
<name>D8RU30_SELML</name>
<evidence type="ECO:0008006" key="6">
    <source>
        <dbReference type="Google" id="ProtNLM"/>
    </source>
</evidence>
<proteinExistence type="inferred from homology"/>
<dbReference type="InterPro" id="IPR029063">
    <property type="entry name" value="SAM-dependent_MTases_sf"/>
</dbReference>
<gene>
    <name evidence="4" type="ORF">SELMODRAFT_102079</name>
</gene>
<keyword evidence="5" id="KW-1185">Reference proteome</keyword>
<dbReference type="STRING" id="88036.D8RU30"/>
<dbReference type="Proteomes" id="UP000001514">
    <property type="component" value="Unassembled WGS sequence"/>
</dbReference>
<dbReference type="eggNOG" id="ENOG502QR3C">
    <property type="taxonomic scope" value="Eukaryota"/>
</dbReference>
<dbReference type="FunCoup" id="D8RU30">
    <property type="interactions" value="1263"/>
</dbReference>
<evidence type="ECO:0000256" key="1">
    <source>
        <dbReference type="ARBA" id="ARBA00008361"/>
    </source>
</evidence>
<dbReference type="EMBL" id="GL377590">
    <property type="protein sequence ID" value="EFJ24338.1"/>
    <property type="molecule type" value="Genomic_DNA"/>
</dbReference>
<dbReference type="InParanoid" id="D8RU30"/>
<evidence type="ECO:0000313" key="5">
    <source>
        <dbReference type="Proteomes" id="UP000001514"/>
    </source>
</evidence>
<dbReference type="PANTHER" id="PTHR12176">
    <property type="entry name" value="SAM-DEPENDENT METHYLTRANSFERASE SUPERFAMILY PROTEIN"/>
    <property type="match status" value="1"/>
</dbReference>
<evidence type="ECO:0000256" key="3">
    <source>
        <dbReference type="ARBA" id="ARBA00022679"/>
    </source>
</evidence>
<sequence>MPPISLYGSKLSKSAGRIAEKPAVLPSTAAAAWSEEELRIVEQDLEGDGLPGRWSQEVPDEDVKVLTKFRSRHNLVQVLEISRRADSTLAGSRVLLLDRPGNIHSVHFFFKVLTGSYYDSFAMLPPLIPPGPIAILGLGAGTAARIIHHFWPRLEIHGWEMDASVVGVGRRYFGMLDLENGKPSNLAGMDEDEEDNDSSYSSGEELGKLVVHIGDALARDAVVQGGFAGIIVDLFSQGRVISPLQRARTWRELGERLKPGGRIMVNCGGSCVEAEDRRDGDATMRETVAALMEAFPGGGVSTRTFLPHDNCVAMTGAFPDLAAWRRELPKCLWPGVSEWRPTS</sequence>